<proteinExistence type="predicted"/>
<reference evidence="3 4" key="1">
    <citation type="submission" date="2019-10" db="EMBL/GenBank/DDBJ databases">
        <title>A soil myxobacterium in the family Polyangiaceae.</title>
        <authorList>
            <person name="Li Y."/>
            <person name="Wang J."/>
        </authorList>
    </citation>
    <scope>NUCLEOTIDE SEQUENCE [LARGE SCALE GENOMIC DNA]</scope>
    <source>
        <strain evidence="3 4">DSM 14734</strain>
    </source>
</reference>
<dbReference type="Pfam" id="PF13432">
    <property type="entry name" value="TPR_16"/>
    <property type="match status" value="1"/>
</dbReference>
<name>A0A6N7PS66_9BACT</name>
<evidence type="ECO:0000256" key="1">
    <source>
        <dbReference type="SAM" id="MobiDB-lite"/>
    </source>
</evidence>
<feature type="region of interest" description="Disordered" evidence="1">
    <location>
        <begin position="25"/>
        <end position="64"/>
    </location>
</feature>
<organism evidence="3 4">
    <name type="scientific">Polyangium spumosum</name>
    <dbReference type="NCBI Taxonomy" id="889282"/>
    <lineage>
        <taxon>Bacteria</taxon>
        <taxon>Pseudomonadati</taxon>
        <taxon>Myxococcota</taxon>
        <taxon>Polyangia</taxon>
        <taxon>Polyangiales</taxon>
        <taxon>Polyangiaceae</taxon>
        <taxon>Polyangium</taxon>
    </lineage>
</organism>
<gene>
    <name evidence="3" type="ORF">GF068_21610</name>
</gene>
<dbReference type="Proteomes" id="UP000440224">
    <property type="component" value="Unassembled WGS sequence"/>
</dbReference>
<feature type="chain" id="PRO_5026730856" description="Tetratricopeptide repeat protein" evidence="2">
    <location>
        <begin position="19"/>
        <end position="229"/>
    </location>
</feature>
<protein>
    <recommendedName>
        <fullName evidence="5">Tetratricopeptide repeat protein</fullName>
    </recommendedName>
</protein>
<dbReference type="OrthoDB" id="5515929at2"/>
<dbReference type="InterPro" id="IPR011990">
    <property type="entry name" value="TPR-like_helical_dom_sf"/>
</dbReference>
<keyword evidence="4" id="KW-1185">Reference proteome</keyword>
<dbReference type="EMBL" id="WJIE01000006">
    <property type="protein sequence ID" value="MRG94497.1"/>
    <property type="molecule type" value="Genomic_DNA"/>
</dbReference>
<evidence type="ECO:0000256" key="2">
    <source>
        <dbReference type="SAM" id="SignalP"/>
    </source>
</evidence>
<comment type="caution">
    <text evidence="3">The sequence shown here is derived from an EMBL/GenBank/DDBJ whole genome shotgun (WGS) entry which is preliminary data.</text>
</comment>
<dbReference type="Gene3D" id="1.25.40.10">
    <property type="entry name" value="Tetratricopeptide repeat domain"/>
    <property type="match status" value="1"/>
</dbReference>
<dbReference type="SUPFAM" id="SSF48452">
    <property type="entry name" value="TPR-like"/>
    <property type="match status" value="1"/>
</dbReference>
<feature type="compositionally biased region" description="Low complexity" evidence="1">
    <location>
        <begin position="25"/>
        <end position="55"/>
    </location>
</feature>
<dbReference type="RefSeq" id="WP_153821349.1">
    <property type="nucleotide sequence ID" value="NZ_WJIE01000006.1"/>
</dbReference>
<evidence type="ECO:0000313" key="3">
    <source>
        <dbReference type="EMBL" id="MRG94497.1"/>
    </source>
</evidence>
<evidence type="ECO:0000313" key="4">
    <source>
        <dbReference type="Proteomes" id="UP000440224"/>
    </source>
</evidence>
<evidence type="ECO:0008006" key="5">
    <source>
        <dbReference type="Google" id="ProtNLM"/>
    </source>
</evidence>
<keyword evidence="2" id="KW-0732">Signal</keyword>
<sequence length="229" mass="24555">MASRLLVASLVTSSLALAGTAFGQGAGAAAPAKPDAAKPAAGAAAPTAPAPAAGPMKDPENKKGISPYMEAIKKGEDSFVARDFPSAVTAFQDAIKLDASKMLGFYRLGEAQLAAGKPEEAEAVWNVALNKDGPADLKAKVHFVLADLRERQRKLPEAKEAWGKYAQFLKDQAADAKGYPGTPEERQKVIERRLKDEKDYAAVKERIIKRQAEREKEAANNAKKDKLNR</sequence>
<dbReference type="AlphaFoldDB" id="A0A6N7PS66"/>
<feature type="signal peptide" evidence="2">
    <location>
        <begin position="1"/>
        <end position="18"/>
    </location>
</feature>
<accession>A0A6N7PS66</accession>